<gene>
    <name evidence="1" type="ORF">EZS26_000748</name>
</gene>
<organism evidence="1 2">
    <name type="scientific">Candidatus Ordinivivax streblomastigis</name>
    <dbReference type="NCBI Taxonomy" id="2540710"/>
    <lineage>
        <taxon>Bacteria</taxon>
        <taxon>Pseudomonadati</taxon>
        <taxon>Bacteroidota</taxon>
        <taxon>Bacteroidia</taxon>
        <taxon>Bacteroidales</taxon>
        <taxon>Candidatus Ordinivivax</taxon>
    </lineage>
</organism>
<evidence type="ECO:0000313" key="1">
    <source>
        <dbReference type="EMBL" id="KAA6303145.1"/>
    </source>
</evidence>
<sequence>MIVAIIILSVLLTLSVIFSGFCYMHYHLQRKDFEAYQRIAESNEKLHESQYDYLCDLLNELKSIIKH</sequence>
<proteinExistence type="predicted"/>
<dbReference type="Proteomes" id="UP000324575">
    <property type="component" value="Unassembled WGS sequence"/>
</dbReference>
<reference evidence="1 2" key="1">
    <citation type="submission" date="2019-03" db="EMBL/GenBank/DDBJ databases">
        <title>Single cell metagenomics reveals metabolic interactions within the superorganism composed of flagellate Streblomastix strix and complex community of Bacteroidetes bacteria on its surface.</title>
        <authorList>
            <person name="Treitli S.C."/>
            <person name="Kolisko M."/>
            <person name="Husnik F."/>
            <person name="Keeling P."/>
            <person name="Hampl V."/>
        </authorList>
    </citation>
    <scope>NUCLEOTIDE SEQUENCE [LARGE SCALE GENOMIC DNA]</scope>
    <source>
        <strain evidence="1">St1</strain>
    </source>
</reference>
<dbReference type="AlphaFoldDB" id="A0A5M8P3T5"/>
<accession>A0A5M8P3T5</accession>
<evidence type="ECO:0000313" key="2">
    <source>
        <dbReference type="Proteomes" id="UP000324575"/>
    </source>
</evidence>
<dbReference type="EMBL" id="SNRX01000003">
    <property type="protein sequence ID" value="KAA6303145.1"/>
    <property type="molecule type" value="Genomic_DNA"/>
</dbReference>
<protein>
    <submittedName>
        <fullName evidence="1">Uncharacterized protein</fullName>
    </submittedName>
</protein>
<comment type="caution">
    <text evidence="1">The sequence shown here is derived from an EMBL/GenBank/DDBJ whole genome shotgun (WGS) entry which is preliminary data.</text>
</comment>
<name>A0A5M8P3T5_9BACT</name>